<sequence length="329" mass="34990">MTLLEASDRVGGRIKTVQPEGWPIPIELGASWVHDTSASDLAAELADLGVATSPFDYEQSAIGTNGEPVDNIEQAVEPAQETVELATTWANEQDSDLSLAQAIEQSGAAEETEVSPAVLAAVLNGEIATEYGASAEELSAWWGQDEGIDGDDLIVTGGYGQLVTSPAEDLTVKLNHNVSSVRWSESGVTLTHSDHTSAGTAETAADRVVVTVPLGALKASSLVFDPPLPSAKQAAINAIGMGVLDKFWFRFDEQFWSNETLMWTQISPDEASAVEQPFTEWFNMAPLTGEPVLLALLGGPTARAWANKSDEEVQSTAMSALQNFLEAGW</sequence>
<dbReference type="AlphaFoldDB" id="A0A6J6ZKS5"/>
<dbReference type="SUPFAM" id="SSF51905">
    <property type="entry name" value="FAD/NAD(P)-binding domain"/>
    <property type="match status" value="1"/>
</dbReference>
<gene>
    <name evidence="2" type="ORF">UFOPK3046_01799</name>
</gene>
<evidence type="ECO:0000313" key="2">
    <source>
        <dbReference type="EMBL" id="CAB4822240.1"/>
    </source>
</evidence>
<protein>
    <submittedName>
        <fullName evidence="2">Unannotated protein</fullName>
    </submittedName>
</protein>
<dbReference type="PANTHER" id="PTHR10742:SF410">
    <property type="entry name" value="LYSINE-SPECIFIC HISTONE DEMETHYLASE 2"/>
    <property type="match status" value="1"/>
</dbReference>
<feature type="domain" description="Amine oxidase" evidence="1">
    <location>
        <begin position="2"/>
        <end position="325"/>
    </location>
</feature>
<dbReference type="SUPFAM" id="SSF54373">
    <property type="entry name" value="FAD-linked reductases, C-terminal domain"/>
    <property type="match status" value="1"/>
</dbReference>
<name>A0A6J6ZKS5_9ZZZZ</name>
<dbReference type="EMBL" id="CAFAAQ010000222">
    <property type="protein sequence ID" value="CAB4822240.1"/>
    <property type="molecule type" value="Genomic_DNA"/>
</dbReference>
<dbReference type="Pfam" id="PF01593">
    <property type="entry name" value="Amino_oxidase"/>
    <property type="match status" value="1"/>
</dbReference>
<accession>A0A6J6ZKS5</accession>
<organism evidence="2">
    <name type="scientific">freshwater metagenome</name>
    <dbReference type="NCBI Taxonomy" id="449393"/>
    <lineage>
        <taxon>unclassified sequences</taxon>
        <taxon>metagenomes</taxon>
        <taxon>ecological metagenomes</taxon>
    </lineage>
</organism>
<proteinExistence type="predicted"/>
<dbReference type="InterPro" id="IPR036188">
    <property type="entry name" value="FAD/NAD-bd_sf"/>
</dbReference>
<dbReference type="InterPro" id="IPR002937">
    <property type="entry name" value="Amino_oxidase"/>
</dbReference>
<dbReference type="GO" id="GO:0016491">
    <property type="term" value="F:oxidoreductase activity"/>
    <property type="evidence" value="ECO:0007669"/>
    <property type="project" value="InterPro"/>
</dbReference>
<dbReference type="PANTHER" id="PTHR10742">
    <property type="entry name" value="FLAVIN MONOAMINE OXIDASE"/>
    <property type="match status" value="1"/>
</dbReference>
<evidence type="ECO:0000259" key="1">
    <source>
        <dbReference type="Pfam" id="PF01593"/>
    </source>
</evidence>
<dbReference type="Gene3D" id="3.50.50.60">
    <property type="entry name" value="FAD/NAD(P)-binding domain"/>
    <property type="match status" value="1"/>
</dbReference>
<dbReference type="InterPro" id="IPR050281">
    <property type="entry name" value="Flavin_monoamine_oxidase"/>
</dbReference>
<reference evidence="2" key="1">
    <citation type="submission" date="2020-05" db="EMBL/GenBank/DDBJ databases">
        <authorList>
            <person name="Chiriac C."/>
            <person name="Salcher M."/>
            <person name="Ghai R."/>
            <person name="Kavagutti S V."/>
        </authorList>
    </citation>
    <scope>NUCLEOTIDE SEQUENCE</scope>
</reference>